<proteinExistence type="predicted"/>
<dbReference type="AlphaFoldDB" id="A0A5C3QVL7"/>
<feature type="transmembrane region" description="Helical" evidence="1">
    <location>
        <begin position="30"/>
        <end position="51"/>
    </location>
</feature>
<dbReference type="EMBL" id="ML178822">
    <property type="protein sequence ID" value="TFL02374.1"/>
    <property type="molecule type" value="Genomic_DNA"/>
</dbReference>
<name>A0A5C3QVL7_9AGAR</name>
<reference evidence="2 3" key="1">
    <citation type="journal article" date="2019" name="Nat. Ecol. Evol.">
        <title>Megaphylogeny resolves global patterns of mushroom evolution.</title>
        <authorList>
            <person name="Varga T."/>
            <person name="Krizsan K."/>
            <person name="Foldi C."/>
            <person name="Dima B."/>
            <person name="Sanchez-Garcia M."/>
            <person name="Sanchez-Ramirez S."/>
            <person name="Szollosi G.J."/>
            <person name="Szarkandi J.G."/>
            <person name="Papp V."/>
            <person name="Albert L."/>
            <person name="Andreopoulos W."/>
            <person name="Angelini C."/>
            <person name="Antonin V."/>
            <person name="Barry K.W."/>
            <person name="Bougher N.L."/>
            <person name="Buchanan P."/>
            <person name="Buyck B."/>
            <person name="Bense V."/>
            <person name="Catcheside P."/>
            <person name="Chovatia M."/>
            <person name="Cooper J."/>
            <person name="Damon W."/>
            <person name="Desjardin D."/>
            <person name="Finy P."/>
            <person name="Geml J."/>
            <person name="Haridas S."/>
            <person name="Hughes K."/>
            <person name="Justo A."/>
            <person name="Karasinski D."/>
            <person name="Kautmanova I."/>
            <person name="Kiss B."/>
            <person name="Kocsube S."/>
            <person name="Kotiranta H."/>
            <person name="LaButti K.M."/>
            <person name="Lechner B.E."/>
            <person name="Liimatainen K."/>
            <person name="Lipzen A."/>
            <person name="Lukacs Z."/>
            <person name="Mihaltcheva S."/>
            <person name="Morgado L.N."/>
            <person name="Niskanen T."/>
            <person name="Noordeloos M.E."/>
            <person name="Ohm R.A."/>
            <person name="Ortiz-Santana B."/>
            <person name="Ovrebo C."/>
            <person name="Racz N."/>
            <person name="Riley R."/>
            <person name="Savchenko A."/>
            <person name="Shiryaev A."/>
            <person name="Soop K."/>
            <person name="Spirin V."/>
            <person name="Szebenyi C."/>
            <person name="Tomsovsky M."/>
            <person name="Tulloss R.E."/>
            <person name="Uehling J."/>
            <person name="Grigoriev I.V."/>
            <person name="Vagvolgyi C."/>
            <person name="Papp T."/>
            <person name="Martin F.M."/>
            <person name="Miettinen O."/>
            <person name="Hibbett D.S."/>
            <person name="Nagy L.G."/>
        </authorList>
    </citation>
    <scope>NUCLEOTIDE SEQUENCE [LARGE SCALE GENOMIC DNA]</scope>
    <source>
        <strain evidence="2 3">CBS 309.79</strain>
    </source>
</reference>
<evidence type="ECO:0000256" key="1">
    <source>
        <dbReference type="SAM" id="Phobius"/>
    </source>
</evidence>
<keyword evidence="1" id="KW-0472">Membrane</keyword>
<organism evidence="2 3">
    <name type="scientific">Pterulicium gracile</name>
    <dbReference type="NCBI Taxonomy" id="1884261"/>
    <lineage>
        <taxon>Eukaryota</taxon>
        <taxon>Fungi</taxon>
        <taxon>Dikarya</taxon>
        <taxon>Basidiomycota</taxon>
        <taxon>Agaricomycotina</taxon>
        <taxon>Agaricomycetes</taxon>
        <taxon>Agaricomycetidae</taxon>
        <taxon>Agaricales</taxon>
        <taxon>Pleurotineae</taxon>
        <taxon>Pterulaceae</taxon>
        <taxon>Pterulicium</taxon>
    </lineage>
</organism>
<evidence type="ECO:0000313" key="2">
    <source>
        <dbReference type="EMBL" id="TFL02374.1"/>
    </source>
</evidence>
<accession>A0A5C3QVL7</accession>
<gene>
    <name evidence="2" type="ORF">BDV98DRAFT_425066</name>
</gene>
<evidence type="ECO:0000313" key="3">
    <source>
        <dbReference type="Proteomes" id="UP000305067"/>
    </source>
</evidence>
<protein>
    <submittedName>
        <fullName evidence="2">Uncharacterized protein</fullName>
    </submittedName>
</protein>
<keyword evidence="1" id="KW-1133">Transmembrane helix</keyword>
<sequence>MCSVLFCLFFYNRCIVRICPFRIFPAPLAYLYSWALSAALFTVGFVSCVIFPPQGRLFLCVIITEFVDHHCTLFIPCLDRYSIVWMDSEVVLGVLCSGVVKFMEIGRK</sequence>
<keyword evidence="1" id="KW-0812">Transmembrane</keyword>
<dbReference type="Proteomes" id="UP000305067">
    <property type="component" value="Unassembled WGS sequence"/>
</dbReference>
<keyword evidence="3" id="KW-1185">Reference proteome</keyword>